<feature type="transmembrane region" description="Helical" evidence="8">
    <location>
        <begin position="31"/>
        <end position="55"/>
    </location>
</feature>
<gene>
    <name evidence="9" type="ORF">EP867_05905</name>
</gene>
<keyword evidence="4 8" id="KW-1003">Cell membrane</keyword>
<evidence type="ECO:0000256" key="1">
    <source>
        <dbReference type="ARBA" id="ARBA00004651"/>
    </source>
</evidence>
<protein>
    <recommendedName>
        <fullName evidence="8">Probable membrane transporter protein</fullName>
    </recommendedName>
</protein>
<dbReference type="PANTHER" id="PTHR30269:SF0">
    <property type="entry name" value="MEMBRANE TRANSPORTER PROTEIN YFCA-RELATED"/>
    <property type="match status" value="1"/>
</dbReference>
<evidence type="ECO:0000256" key="8">
    <source>
        <dbReference type="RuleBase" id="RU363041"/>
    </source>
</evidence>
<comment type="similarity">
    <text evidence="2 8">Belongs to the 4-toluene sulfonate uptake permease (TSUP) (TC 2.A.102) family.</text>
</comment>
<name>A0A3S3UZM7_9RHOB</name>
<evidence type="ECO:0000256" key="5">
    <source>
        <dbReference type="ARBA" id="ARBA00022692"/>
    </source>
</evidence>
<feature type="transmembrane region" description="Helical" evidence="8">
    <location>
        <begin position="128"/>
        <end position="147"/>
    </location>
</feature>
<dbReference type="GO" id="GO:0005886">
    <property type="term" value="C:plasma membrane"/>
    <property type="evidence" value="ECO:0007669"/>
    <property type="project" value="UniProtKB-SubCell"/>
</dbReference>
<comment type="caution">
    <text evidence="9">The sequence shown here is derived from an EMBL/GenBank/DDBJ whole genome shotgun (WGS) entry which is preliminary data.</text>
</comment>
<proteinExistence type="inferred from homology"/>
<keyword evidence="5 8" id="KW-0812">Transmembrane</keyword>
<evidence type="ECO:0000256" key="2">
    <source>
        <dbReference type="ARBA" id="ARBA00009142"/>
    </source>
</evidence>
<feature type="transmembrane region" description="Helical" evidence="8">
    <location>
        <begin position="205"/>
        <end position="222"/>
    </location>
</feature>
<evidence type="ECO:0000313" key="9">
    <source>
        <dbReference type="EMBL" id="RWY43013.1"/>
    </source>
</evidence>
<accession>A0A3S3UZM7</accession>
<keyword evidence="6 8" id="KW-1133">Transmembrane helix</keyword>
<feature type="transmembrane region" description="Helical" evidence="8">
    <location>
        <begin position="102"/>
        <end position="121"/>
    </location>
</feature>
<dbReference type="AlphaFoldDB" id="A0A3S3UZM7"/>
<feature type="transmembrane region" description="Helical" evidence="8">
    <location>
        <begin position="76"/>
        <end position="96"/>
    </location>
</feature>
<evidence type="ECO:0000256" key="4">
    <source>
        <dbReference type="ARBA" id="ARBA00022475"/>
    </source>
</evidence>
<dbReference type="OrthoDB" id="9807082at2"/>
<dbReference type="Proteomes" id="UP000287168">
    <property type="component" value="Unassembled WGS sequence"/>
</dbReference>
<keyword evidence="7 8" id="KW-0472">Membrane</keyword>
<organism evidence="9 10">
    <name type="scientific">Falsigemmobacter intermedius</name>
    <dbReference type="NCBI Taxonomy" id="1553448"/>
    <lineage>
        <taxon>Bacteria</taxon>
        <taxon>Pseudomonadati</taxon>
        <taxon>Pseudomonadota</taxon>
        <taxon>Alphaproteobacteria</taxon>
        <taxon>Rhodobacterales</taxon>
        <taxon>Paracoccaceae</taxon>
        <taxon>Falsigemmobacter</taxon>
    </lineage>
</organism>
<comment type="subcellular location">
    <subcellularLocation>
        <location evidence="1 8">Cell membrane</location>
        <topology evidence="1 8">Multi-pass membrane protein</topology>
    </subcellularLocation>
</comment>
<reference evidence="9 10" key="1">
    <citation type="journal article" date="2015" name="Int. J. Syst. Evol. Microbiol.">
        <title>Gemmobacter intermedius sp. nov., isolated from a white stork (Ciconia ciconia).</title>
        <authorList>
            <person name="Kampfer P."/>
            <person name="Jerzak L."/>
            <person name="Wilharm G."/>
            <person name="Golke J."/>
            <person name="Busse H.J."/>
            <person name="Glaeser S.P."/>
        </authorList>
    </citation>
    <scope>NUCLEOTIDE SEQUENCE [LARGE SCALE GENOMIC DNA]</scope>
    <source>
        <strain evidence="9 10">119/4</strain>
    </source>
</reference>
<sequence>MQEWLVLIGAGFAAGVLNAVAGGGTFLSFPALVWAGVPPITANATATLAALPGYLSSSWGFRHDLQSGGALPLRHLLILSALGGVIGAILLVITPASVFTGIVPWLLLAATLLFAFGPQLMERLRRAGAAEAGWLTSALLLLAVAIYGGYFNGGLGIVLLAAFTLLGFRNLHAMNGLKSVVSSVLSVVSTATFILAGIIDWQAALPLALASALGGYLGARLSRRITNTTLLRGFVTLVGAVMTVIFFLRQTNFGA</sequence>
<feature type="transmembrane region" description="Helical" evidence="8">
    <location>
        <begin position="229"/>
        <end position="248"/>
    </location>
</feature>
<dbReference type="Pfam" id="PF01925">
    <property type="entry name" value="TauE"/>
    <property type="match status" value="1"/>
</dbReference>
<evidence type="ECO:0000256" key="3">
    <source>
        <dbReference type="ARBA" id="ARBA00022448"/>
    </source>
</evidence>
<dbReference type="RefSeq" id="WP_128487277.1">
    <property type="nucleotide sequence ID" value="NZ_JBHLXB010000088.1"/>
</dbReference>
<evidence type="ECO:0000256" key="6">
    <source>
        <dbReference type="ARBA" id="ARBA00022989"/>
    </source>
</evidence>
<evidence type="ECO:0000256" key="7">
    <source>
        <dbReference type="ARBA" id="ARBA00023136"/>
    </source>
</evidence>
<feature type="transmembrane region" description="Helical" evidence="8">
    <location>
        <begin position="153"/>
        <end position="168"/>
    </location>
</feature>
<evidence type="ECO:0000313" key="10">
    <source>
        <dbReference type="Proteomes" id="UP000287168"/>
    </source>
</evidence>
<dbReference type="PANTHER" id="PTHR30269">
    <property type="entry name" value="TRANSMEMBRANE PROTEIN YFCA"/>
    <property type="match status" value="1"/>
</dbReference>
<feature type="transmembrane region" description="Helical" evidence="8">
    <location>
        <begin position="180"/>
        <end position="199"/>
    </location>
</feature>
<dbReference type="InterPro" id="IPR052017">
    <property type="entry name" value="TSUP"/>
</dbReference>
<keyword evidence="3" id="KW-0813">Transport</keyword>
<dbReference type="InterPro" id="IPR002781">
    <property type="entry name" value="TM_pro_TauE-like"/>
</dbReference>
<dbReference type="EMBL" id="SBLC01000006">
    <property type="protein sequence ID" value="RWY43013.1"/>
    <property type="molecule type" value="Genomic_DNA"/>
</dbReference>
<keyword evidence="10" id="KW-1185">Reference proteome</keyword>